<dbReference type="NCBIfam" id="TIGR02266">
    <property type="entry name" value="gmx_TIGR02266"/>
    <property type="match status" value="1"/>
</dbReference>
<dbReference type="PROSITE" id="PS50110">
    <property type="entry name" value="RESPONSE_REGULATORY"/>
    <property type="match status" value="1"/>
</dbReference>
<dbReference type="Proteomes" id="UP000193136">
    <property type="component" value="Unassembled WGS sequence"/>
</dbReference>
<feature type="modified residue" description="4-aspartylphosphate" evidence="2">
    <location>
        <position position="54"/>
    </location>
</feature>
<dbReference type="EMBL" id="NAAD01000018">
    <property type="protein sequence ID" value="ORJ57558.1"/>
    <property type="molecule type" value="Genomic_DNA"/>
</dbReference>
<reference evidence="4 5" key="1">
    <citation type="submission" date="2017-03" db="EMBL/GenBank/DDBJ databases">
        <title>Genome sequence of Geothermobacter sp. EPR-M, Deep-Sea Iron Reducer.</title>
        <authorList>
            <person name="Tully B."/>
            <person name="Savalia P."/>
            <person name="Abuyen K."/>
            <person name="Baughan C."/>
            <person name="Romero E."/>
            <person name="Ronkowski C."/>
            <person name="Torres B."/>
            <person name="Tremblay J."/>
            <person name="Trujillo A."/>
            <person name="Tyler M."/>
            <person name="Perez-Rodriguez I."/>
            <person name="Amend J."/>
        </authorList>
    </citation>
    <scope>NUCLEOTIDE SEQUENCE [LARGE SCALE GENOMIC DNA]</scope>
    <source>
        <strain evidence="4 5">EPR-M</strain>
    </source>
</reference>
<accession>A0A1X0XXP1</accession>
<evidence type="ECO:0000256" key="2">
    <source>
        <dbReference type="PROSITE-ProRule" id="PRU00169"/>
    </source>
</evidence>
<dbReference type="InterPro" id="IPR011006">
    <property type="entry name" value="CheY-like_superfamily"/>
</dbReference>
<dbReference type="GO" id="GO:0035438">
    <property type="term" value="F:cyclic-di-GMP binding"/>
    <property type="evidence" value="ECO:0007669"/>
    <property type="project" value="InterPro"/>
</dbReference>
<keyword evidence="1 2" id="KW-0597">Phosphoprotein</keyword>
<evidence type="ECO:0000256" key="1">
    <source>
        <dbReference type="ARBA" id="ARBA00022553"/>
    </source>
</evidence>
<dbReference type="Gene3D" id="2.40.10.220">
    <property type="entry name" value="predicted glycosyltransferase like domains"/>
    <property type="match status" value="1"/>
</dbReference>
<dbReference type="InterPro" id="IPR011752">
    <property type="entry name" value="PilV_Myxo-type"/>
</dbReference>
<dbReference type="Gene3D" id="3.40.50.2300">
    <property type="match status" value="1"/>
</dbReference>
<evidence type="ECO:0000259" key="3">
    <source>
        <dbReference type="PROSITE" id="PS50110"/>
    </source>
</evidence>
<proteinExistence type="predicted"/>
<dbReference type="AlphaFoldDB" id="A0A1X0XXP1"/>
<dbReference type="PANTHER" id="PTHR44591:SF20">
    <property type="entry name" value="PROTEIN PILH"/>
    <property type="match status" value="1"/>
</dbReference>
<organism evidence="4 5">
    <name type="scientific">Geothermobacter hydrogeniphilus</name>
    <dbReference type="NCBI Taxonomy" id="1969733"/>
    <lineage>
        <taxon>Bacteria</taxon>
        <taxon>Pseudomonadati</taxon>
        <taxon>Thermodesulfobacteriota</taxon>
        <taxon>Desulfuromonadia</taxon>
        <taxon>Desulfuromonadales</taxon>
        <taxon>Geothermobacteraceae</taxon>
        <taxon>Geothermobacter</taxon>
    </lineage>
</organism>
<comment type="caution">
    <text evidence="4">The sequence shown here is derived from an EMBL/GenBank/DDBJ whole genome shotgun (WGS) entry which is preliminary data.</text>
</comment>
<dbReference type="Pfam" id="PF07238">
    <property type="entry name" value="PilZ"/>
    <property type="match status" value="1"/>
</dbReference>
<dbReference type="InterPro" id="IPR001789">
    <property type="entry name" value="Sig_transdc_resp-reg_receiver"/>
</dbReference>
<evidence type="ECO:0000313" key="5">
    <source>
        <dbReference type="Proteomes" id="UP000193136"/>
    </source>
</evidence>
<dbReference type="InterPro" id="IPR050595">
    <property type="entry name" value="Bact_response_regulator"/>
</dbReference>
<evidence type="ECO:0000313" key="4">
    <source>
        <dbReference type="EMBL" id="ORJ57558.1"/>
    </source>
</evidence>
<dbReference type="SUPFAM" id="SSF52172">
    <property type="entry name" value="CheY-like"/>
    <property type="match status" value="1"/>
</dbReference>
<dbReference type="PANTHER" id="PTHR44591">
    <property type="entry name" value="STRESS RESPONSE REGULATOR PROTEIN 1"/>
    <property type="match status" value="1"/>
</dbReference>
<dbReference type="SUPFAM" id="SSF141371">
    <property type="entry name" value="PilZ domain-like"/>
    <property type="match status" value="1"/>
</dbReference>
<name>A0A1X0XXP1_9BACT</name>
<sequence>MERKKVLLADDVELFLELEKTFFRREQVDLLIARNGVEAVELARREKPHLIFMDLFMPEMNGDAACRAIKADPELADIPLLMVTHGGRGADLERCRAAGCDDLLLKPINRHQFVDAASRYLRLSERQAPRVDARLQVRYGEGLKRELTDYSLNISTGGVFLETSNPLPPGSPLSLEFNLPNRSEPIVSQARVAWINDPKRITKPHLPAGMGVQFLDLSLADLQAVRDFVQTAFRKT</sequence>
<gene>
    <name evidence="4" type="ORF">B5V00_13145</name>
</gene>
<keyword evidence="5" id="KW-1185">Reference proteome</keyword>
<dbReference type="SMART" id="SM00448">
    <property type="entry name" value="REC"/>
    <property type="match status" value="1"/>
</dbReference>
<dbReference type="RefSeq" id="WP_085011274.1">
    <property type="nucleotide sequence ID" value="NZ_NAAD01000018.1"/>
</dbReference>
<dbReference type="OrthoDB" id="5387333at2"/>
<feature type="domain" description="Response regulatory" evidence="3">
    <location>
        <begin position="5"/>
        <end position="121"/>
    </location>
</feature>
<dbReference type="GO" id="GO:0000160">
    <property type="term" value="P:phosphorelay signal transduction system"/>
    <property type="evidence" value="ECO:0007669"/>
    <property type="project" value="InterPro"/>
</dbReference>
<dbReference type="STRING" id="1969733.B5V00_13145"/>
<dbReference type="Pfam" id="PF00072">
    <property type="entry name" value="Response_reg"/>
    <property type="match status" value="1"/>
</dbReference>
<protein>
    <recommendedName>
        <fullName evidence="3">Response regulatory domain-containing protein</fullName>
    </recommendedName>
</protein>
<dbReference type="InterPro" id="IPR009875">
    <property type="entry name" value="PilZ_domain"/>
</dbReference>